<sequence>MLKRIEMISDEHFNIPDDHDVKTEGNHTNQHKIIWRMRFMKQIIKALSVAGICAVSMAGCGEGNVSFKNDVRPILAKNCLECHQVGGKGYKKSELAVGDHESLMKGTKYGPVVKPGDSFTSALIMLVEGRADPSIRMPHGGEPLNEKDIAVLKKWIDEGAKDN</sequence>
<dbReference type="PANTHER" id="PTHR35889:SF3">
    <property type="entry name" value="F-BOX DOMAIN-CONTAINING PROTEIN"/>
    <property type="match status" value="1"/>
</dbReference>
<organism evidence="6">
    <name type="scientific">Candidatus Kentrum sp. FW</name>
    <dbReference type="NCBI Taxonomy" id="2126338"/>
    <lineage>
        <taxon>Bacteria</taxon>
        <taxon>Pseudomonadati</taxon>
        <taxon>Pseudomonadota</taxon>
        <taxon>Gammaproteobacteria</taxon>
        <taxon>Candidatus Kentrum</taxon>
    </lineage>
</organism>
<accession>A0A450U332</accession>
<dbReference type="PROSITE" id="PS51007">
    <property type="entry name" value="CYTC"/>
    <property type="match status" value="1"/>
</dbReference>
<dbReference type="InterPro" id="IPR009056">
    <property type="entry name" value="Cyt_c-like_dom"/>
</dbReference>
<dbReference type="GO" id="GO:0020037">
    <property type="term" value="F:heme binding"/>
    <property type="evidence" value="ECO:0007669"/>
    <property type="project" value="InterPro"/>
</dbReference>
<dbReference type="SUPFAM" id="SSF46626">
    <property type="entry name" value="Cytochrome c"/>
    <property type="match status" value="1"/>
</dbReference>
<proteinExistence type="predicted"/>
<evidence type="ECO:0000256" key="1">
    <source>
        <dbReference type="ARBA" id="ARBA00022617"/>
    </source>
</evidence>
<name>A0A450U332_9GAMM</name>
<dbReference type="EMBL" id="CAADFE010000127">
    <property type="protein sequence ID" value="VFJ77529.1"/>
    <property type="molecule type" value="Genomic_DNA"/>
</dbReference>
<evidence type="ECO:0000256" key="4">
    <source>
        <dbReference type="PROSITE-ProRule" id="PRU00433"/>
    </source>
</evidence>
<evidence type="ECO:0000256" key="3">
    <source>
        <dbReference type="ARBA" id="ARBA00023004"/>
    </source>
</evidence>
<dbReference type="Pfam" id="PF07635">
    <property type="entry name" value="PSCyt1"/>
    <property type="match status" value="1"/>
</dbReference>
<dbReference type="InterPro" id="IPR011429">
    <property type="entry name" value="Cyt_c_Planctomycete-type"/>
</dbReference>
<keyword evidence="1 4" id="KW-0349">Heme</keyword>
<reference evidence="6" key="1">
    <citation type="submission" date="2019-02" db="EMBL/GenBank/DDBJ databases">
        <authorList>
            <person name="Gruber-Vodicka R. H."/>
            <person name="Seah K. B. B."/>
        </authorList>
    </citation>
    <scope>NUCLEOTIDE SEQUENCE</scope>
    <source>
        <strain evidence="6">BECK_BZ131</strain>
    </source>
</reference>
<dbReference type="AlphaFoldDB" id="A0A450U332"/>
<dbReference type="GO" id="GO:0009055">
    <property type="term" value="F:electron transfer activity"/>
    <property type="evidence" value="ECO:0007669"/>
    <property type="project" value="InterPro"/>
</dbReference>
<keyword evidence="3 4" id="KW-0408">Iron</keyword>
<keyword evidence="2 4" id="KW-0479">Metal-binding</keyword>
<protein>
    <submittedName>
        <fullName evidence="6">Planctomycete cytochrome C</fullName>
    </submittedName>
</protein>
<evidence type="ECO:0000259" key="5">
    <source>
        <dbReference type="PROSITE" id="PS51007"/>
    </source>
</evidence>
<evidence type="ECO:0000313" key="6">
    <source>
        <dbReference type="EMBL" id="VFJ77529.1"/>
    </source>
</evidence>
<dbReference type="PANTHER" id="PTHR35889">
    <property type="entry name" value="CYCLOINULO-OLIGOSACCHARIDE FRUCTANOTRANSFERASE-RELATED"/>
    <property type="match status" value="1"/>
</dbReference>
<dbReference type="GO" id="GO:0046872">
    <property type="term" value="F:metal ion binding"/>
    <property type="evidence" value="ECO:0007669"/>
    <property type="project" value="UniProtKB-KW"/>
</dbReference>
<feature type="domain" description="Cytochrome c" evidence="5">
    <location>
        <begin position="58"/>
        <end position="160"/>
    </location>
</feature>
<gene>
    <name evidence="6" type="ORF">BECKFW1821C_GA0114237_112713</name>
</gene>
<evidence type="ECO:0000256" key="2">
    <source>
        <dbReference type="ARBA" id="ARBA00022723"/>
    </source>
</evidence>
<dbReference type="InterPro" id="IPR036909">
    <property type="entry name" value="Cyt_c-like_dom_sf"/>
</dbReference>